<proteinExistence type="predicted"/>
<gene>
    <name evidence="1" type="ORF">GCWU000325_01825</name>
</gene>
<evidence type="ECO:0000313" key="1">
    <source>
        <dbReference type="EMBL" id="EEX71087.1"/>
    </source>
</evidence>
<evidence type="ECO:0000313" key="2">
    <source>
        <dbReference type="Proteomes" id="UP000003460"/>
    </source>
</evidence>
<name>C9LHX1_9BACT</name>
<reference evidence="1" key="1">
    <citation type="submission" date="2009-09" db="EMBL/GenBank/DDBJ databases">
        <authorList>
            <person name="Weinstock G."/>
            <person name="Sodergren E."/>
            <person name="Clifton S."/>
            <person name="Fulton L."/>
            <person name="Fulton B."/>
            <person name="Courtney L."/>
            <person name="Fronick C."/>
            <person name="Harrison M."/>
            <person name="Strong C."/>
            <person name="Farmer C."/>
            <person name="Delahaunty K."/>
            <person name="Markovic C."/>
            <person name="Hall O."/>
            <person name="Minx P."/>
            <person name="Tomlinson C."/>
            <person name="Mitreva M."/>
            <person name="Nelson J."/>
            <person name="Hou S."/>
            <person name="Wollam A."/>
            <person name="Pepin K.H."/>
            <person name="Johnson M."/>
            <person name="Bhonagiri V."/>
            <person name="Nash W.E."/>
            <person name="Warren W."/>
            <person name="Chinwalla A."/>
            <person name="Mardis E.R."/>
            <person name="Wilson R.K."/>
        </authorList>
    </citation>
    <scope>NUCLEOTIDE SEQUENCE [LARGE SCALE GENOMIC DNA]</scope>
    <source>
        <strain evidence="1">ATCC 51259</strain>
    </source>
</reference>
<keyword evidence="2" id="KW-1185">Reference proteome</keyword>
<accession>C9LHX1</accession>
<dbReference type="STRING" id="626522.GCWU000325_01825"/>
<organism evidence="1 2">
    <name type="scientific">Alloprevotella tannerae ATCC 51259</name>
    <dbReference type="NCBI Taxonomy" id="626522"/>
    <lineage>
        <taxon>Bacteria</taxon>
        <taxon>Pseudomonadati</taxon>
        <taxon>Bacteroidota</taxon>
        <taxon>Bacteroidia</taxon>
        <taxon>Bacteroidales</taxon>
        <taxon>Prevotellaceae</taxon>
        <taxon>Alloprevotella</taxon>
    </lineage>
</organism>
<dbReference type="HOGENOM" id="CLU_3237883_0_0_10"/>
<dbReference type="Proteomes" id="UP000003460">
    <property type="component" value="Unassembled WGS sequence"/>
</dbReference>
<dbReference type="AlphaFoldDB" id="C9LHX1"/>
<comment type="caution">
    <text evidence="1">The sequence shown here is derived from an EMBL/GenBank/DDBJ whole genome shotgun (WGS) entry which is preliminary data.</text>
</comment>
<sequence length="43" mass="4661">MPASNHCLPAPNNGCSEQKLLKKQALGIYFNAQSGVYSNCPHE</sequence>
<protein>
    <submittedName>
        <fullName evidence="1">Uncharacterized protein</fullName>
    </submittedName>
</protein>
<dbReference type="EMBL" id="ACIJ02000022">
    <property type="protein sequence ID" value="EEX71087.1"/>
    <property type="molecule type" value="Genomic_DNA"/>
</dbReference>